<sequence length="123" mass="13913">MRKDRDVEAKIASEATRAAHRFLLNAMPQLGLTPSHNSGFVSAVRLHDDHNRYLFSWVPAKAHLTFYVRKPALKATPHLARSIEHLSLSLTTNRGGEIKARIETEADARRLRDWLASELPLHA</sequence>
<evidence type="ECO:0000313" key="1">
    <source>
        <dbReference type="EMBL" id="MFC3713208.1"/>
    </source>
</evidence>
<comment type="caution">
    <text evidence="1">The sequence shown here is derived from an EMBL/GenBank/DDBJ whole genome shotgun (WGS) entry which is preliminary data.</text>
</comment>
<dbReference type="RefSeq" id="WP_380861475.1">
    <property type="nucleotide sequence ID" value="NZ_JBHRXV010000010.1"/>
</dbReference>
<dbReference type="Proteomes" id="UP001595615">
    <property type="component" value="Unassembled WGS sequence"/>
</dbReference>
<evidence type="ECO:0000313" key="2">
    <source>
        <dbReference type="Proteomes" id="UP001595615"/>
    </source>
</evidence>
<dbReference type="EMBL" id="JBHRXV010000010">
    <property type="protein sequence ID" value="MFC3713208.1"/>
    <property type="molecule type" value="Genomic_DNA"/>
</dbReference>
<accession>A0ABV7XBX0</accession>
<organism evidence="1 2">
    <name type="scientific">Sphingoaurantiacus capsulatus</name>
    <dbReference type="NCBI Taxonomy" id="1771310"/>
    <lineage>
        <taxon>Bacteria</taxon>
        <taxon>Pseudomonadati</taxon>
        <taxon>Pseudomonadota</taxon>
        <taxon>Alphaproteobacteria</taxon>
        <taxon>Sphingomonadales</taxon>
        <taxon>Sphingosinicellaceae</taxon>
        <taxon>Sphingoaurantiacus</taxon>
    </lineage>
</organism>
<gene>
    <name evidence="1" type="ORF">ACFOMD_11530</name>
</gene>
<keyword evidence="2" id="KW-1185">Reference proteome</keyword>
<reference evidence="2" key="1">
    <citation type="journal article" date="2019" name="Int. J. Syst. Evol. Microbiol.">
        <title>The Global Catalogue of Microorganisms (GCM) 10K type strain sequencing project: providing services to taxonomists for standard genome sequencing and annotation.</title>
        <authorList>
            <consortium name="The Broad Institute Genomics Platform"/>
            <consortium name="The Broad Institute Genome Sequencing Center for Infectious Disease"/>
            <person name="Wu L."/>
            <person name="Ma J."/>
        </authorList>
    </citation>
    <scope>NUCLEOTIDE SEQUENCE [LARGE SCALE GENOMIC DNA]</scope>
    <source>
        <strain evidence="2">KCTC 42644</strain>
    </source>
</reference>
<name>A0ABV7XBX0_9SPHN</name>
<evidence type="ECO:0008006" key="3">
    <source>
        <dbReference type="Google" id="ProtNLM"/>
    </source>
</evidence>
<proteinExistence type="predicted"/>
<protein>
    <recommendedName>
        <fullName evidence="3">DUF5655 domain-containing protein</fullName>
    </recommendedName>
</protein>